<gene>
    <name evidence="2" type="ORF">GCM10009759_66630</name>
</gene>
<feature type="transmembrane region" description="Helical" evidence="1">
    <location>
        <begin position="151"/>
        <end position="173"/>
    </location>
</feature>
<proteinExistence type="predicted"/>
<dbReference type="Proteomes" id="UP001500897">
    <property type="component" value="Unassembled WGS sequence"/>
</dbReference>
<feature type="transmembrane region" description="Helical" evidence="1">
    <location>
        <begin position="24"/>
        <end position="43"/>
    </location>
</feature>
<feature type="transmembrane region" description="Helical" evidence="1">
    <location>
        <begin position="404"/>
        <end position="424"/>
    </location>
</feature>
<dbReference type="EMBL" id="BAAANS010000065">
    <property type="protein sequence ID" value="GAA2118943.1"/>
    <property type="molecule type" value="Genomic_DNA"/>
</dbReference>
<organism evidence="2 3">
    <name type="scientific">Kitasatospora saccharophila</name>
    <dbReference type="NCBI Taxonomy" id="407973"/>
    <lineage>
        <taxon>Bacteria</taxon>
        <taxon>Bacillati</taxon>
        <taxon>Actinomycetota</taxon>
        <taxon>Actinomycetes</taxon>
        <taxon>Kitasatosporales</taxon>
        <taxon>Streptomycetaceae</taxon>
        <taxon>Kitasatospora</taxon>
    </lineage>
</organism>
<feature type="transmembrane region" description="Helical" evidence="1">
    <location>
        <begin position="63"/>
        <end position="84"/>
    </location>
</feature>
<feature type="transmembrane region" description="Helical" evidence="1">
    <location>
        <begin position="115"/>
        <end position="139"/>
    </location>
</feature>
<accession>A0ABN2Y070</accession>
<feature type="transmembrane region" description="Helical" evidence="1">
    <location>
        <begin position="341"/>
        <end position="359"/>
    </location>
</feature>
<feature type="transmembrane region" description="Helical" evidence="1">
    <location>
        <begin position="365"/>
        <end position="383"/>
    </location>
</feature>
<evidence type="ECO:0000256" key="1">
    <source>
        <dbReference type="SAM" id="Phobius"/>
    </source>
</evidence>
<sequence length="522" mass="53583">MAVTVRALAHLAAGDFRERVRRPVYAVTLLAAVGLGRLAVPAAGSRWAVIDVGGNRGVYNSAWVGTATALAGALWLTVGGFYAVRGAVVRDTATRVGQVLAASPLRSAGYLAAKFLSNLLVLASMLGVLAGTALVLQLVEGEDRAVDPVALLTPFLLVALPLLAVTAAAAVLFETVPVLRAGLGNLLWSVLALVIAIGGQSAHAPLGGLGVRPVADSLRATLDAQRIPYGAGGFSLGLTQVAEPLHPFRWDGAPLTGGFLAARLAVLLLAAAAAVLPALWFGRFDPAPGASRPGRYPRPEAEPPSAPAVFGALPRTAPVRGRAFGRLLAGESRILLQGVPAAWWAVAALLSAAALVLPAPTGTGLLLPLLWLWPVLLWSRLGSQQVEHGPAGLLAAHPAPGRRLLAEWTAGVLLTALTGAAPLLRMLAAGDGAGAAHWLGGPLLVPSLALALGVLSRSHRPFQALYPPLWYLLVNHVAAVDFMGAVRTAGRPGGPHPLLVAALAAALLGAALATDAARRRRR</sequence>
<protein>
    <submittedName>
        <fullName evidence="2">ABC transporter permease</fullName>
    </submittedName>
</protein>
<keyword evidence="3" id="KW-1185">Reference proteome</keyword>
<keyword evidence="1" id="KW-0472">Membrane</keyword>
<evidence type="ECO:0000313" key="3">
    <source>
        <dbReference type="Proteomes" id="UP001500897"/>
    </source>
</evidence>
<feature type="transmembrane region" description="Helical" evidence="1">
    <location>
        <begin position="498"/>
        <end position="517"/>
    </location>
</feature>
<feature type="transmembrane region" description="Helical" evidence="1">
    <location>
        <begin position="468"/>
        <end position="486"/>
    </location>
</feature>
<reference evidence="2 3" key="1">
    <citation type="journal article" date="2019" name="Int. J. Syst. Evol. Microbiol.">
        <title>The Global Catalogue of Microorganisms (GCM) 10K type strain sequencing project: providing services to taxonomists for standard genome sequencing and annotation.</title>
        <authorList>
            <consortium name="The Broad Institute Genomics Platform"/>
            <consortium name="The Broad Institute Genome Sequencing Center for Infectious Disease"/>
            <person name="Wu L."/>
            <person name="Ma J."/>
        </authorList>
    </citation>
    <scope>NUCLEOTIDE SEQUENCE [LARGE SCALE GENOMIC DNA]</scope>
    <source>
        <strain evidence="2 3">JCM 14559</strain>
    </source>
</reference>
<keyword evidence="1" id="KW-0812">Transmembrane</keyword>
<evidence type="ECO:0000313" key="2">
    <source>
        <dbReference type="EMBL" id="GAA2118943.1"/>
    </source>
</evidence>
<feature type="transmembrane region" description="Helical" evidence="1">
    <location>
        <begin position="436"/>
        <end position="456"/>
    </location>
</feature>
<feature type="transmembrane region" description="Helical" evidence="1">
    <location>
        <begin position="260"/>
        <end position="282"/>
    </location>
</feature>
<comment type="caution">
    <text evidence="2">The sequence shown here is derived from an EMBL/GenBank/DDBJ whole genome shotgun (WGS) entry which is preliminary data.</text>
</comment>
<feature type="transmembrane region" description="Helical" evidence="1">
    <location>
        <begin position="185"/>
        <end position="203"/>
    </location>
</feature>
<keyword evidence="1" id="KW-1133">Transmembrane helix</keyword>
<name>A0ABN2Y070_9ACTN</name>